<dbReference type="Proteomes" id="UP001376459">
    <property type="component" value="Unassembled WGS sequence"/>
</dbReference>
<evidence type="ECO:0000256" key="1">
    <source>
        <dbReference type="SAM" id="Phobius"/>
    </source>
</evidence>
<feature type="transmembrane region" description="Helical" evidence="1">
    <location>
        <begin position="59"/>
        <end position="84"/>
    </location>
</feature>
<dbReference type="EMBL" id="JBBKAK010000001">
    <property type="protein sequence ID" value="MEJ8672630.1"/>
    <property type="molecule type" value="Genomic_DNA"/>
</dbReference>
<comment type="caution">
    <text evidence="2">The sequence shown here is derived from an EMBL/GenBank/DDBJ whole genome shotgun (WGS) entry which is preliminary data.</text>
</comment>
<proteinExistence type="predicted"/>
<keyword evidence="3" id="KW-1185">Reference proteome</keyword>
<name>A0ABU8UUP8_9ACTN</name>
<evidence type="ECO:0000313" key="2">
    <source>
        <dbReference type="EMBL" id="MEJ8672630.1"/>
    </source>
</evidence>
<keyword evidence="1" id="KW-0812">Transmembrane</keyword>
<keyword evidence="1" id="KW-1133">Transmembrane helix</keyword>
<sequence length="150" mass="16132">MLWLVGAVEYHQVAKRLVSRWQEATERLEHDVAELAGQAVTHPHGWVTAAWNRLRNSTLLAGLALLWAAVSTCLLLTTILALRWLAVGDAGPQPTVAGFCFYAIAVGGIAITLMPIFLATVRTLALARRVWTAGASAEDHRAPAASAPRS</sequence>
<accession>A0ABU8UUP8</accession>
<organism evidence="2 3">
    <name type="scientific">Streptomyces machairae</name>
    <dbReference type="NCBI Taxonomy" id="3134109"/>
    <lineage>
        <taxon>Bacteria</taxon>
        <taxon>Bacillati</taxon>
        <taxon>Actinomycetota</taxon>
        <taxon>Actinomycetes</taxon>
        <taxon>Kitasatosporales</taxon>
        <taxon>Streptomycetaceae</taxon>
        <taxon>Streptomyces</taxon>
    </lineage>
</organism>
<reference evidence="2 3" key="1">
    <citation type="submission" date="2024-03" db="EMBL/GenBank/DDBJ databases">
        <title>Novel Streptomyces species of biotechnological and ecological value are a feature of Machair soil.</title>
        <authorList>
            <person name="Prole J.R."/>
            <person name="Goodfellow M."/>
            <person name="Allenby N."/>
            <person name="Ward A.C."/>
        </authorList>
    </citation>
    <scope>NUCLEOTIDE SEQUENCE [LARGE SCALE GENOMIC DNA]</scope>
    <source>
        <strain evidence="2 3">MS1.AVA.1</strain>
    </source>
</reference>
<keyword evidence="1" id="KW-0472">Membrane</keyword>
<protein>
    <submittedName>
        <fullName evidence="2">Uncharacterized protein</fullName>
    </submittedName>
</protein>
<feature type="transmembrane region" description="Helical" evidence="1">
    <location>
        <begin position="96"/>
        <end position="119"/>
    </location>
</feature>
<evidence type="ECO:0000313" key="3">
    <source>
        <dbReference type="Proteomes" id="UP001376459"/>
    </source>
</evidence>
<gene>
    <name evidence="2" type="ORF">WKI71_42810</name>
</gene>